<dbReference type="Gene3D" id="1.25.40.10">
    <property type="entry name" value="Tetratricopeptide repeat domain"/>
    <property type="match status" value="1"/>
</dbReference>
<sequence>MMPDAAEMSFVGVKVALAGHCKTKGNDAFKANEFRRAEAYYKRGLQFLETPQSCKYAQEELEAVGPMLATLHVNIAACCLQDGACHLDQAILHCTQAIKSDSSNVKAWYRKSQAHLKQKEFALARHDIMEAVRRDPDSLAFRKHLASVQAAATQAKLAEKAAFHGIFQRVAGAPTTSLVSE</sequence>
<dbReference type="EC" id="5.2.1.8" evidence="2"/>
<evidence type="ECO:0000256" key="3">
    <source>
        <dbReference type="ARBA" id="ARBA00023110"/>
    </source>
</evidence>
<dbReference type="AlphaFoldDB" id="A0A024UJW8"/>
<accession>A0A024UJW8</accession>
<evidence type="ECO:0000256" key="4">
    <source>
        <dbReference type="ARBA" id="ARBA00023235"/>
    </source>
</evidence>
<proteinExistence type="predicted"/>
<dbReference type="OrthoDB" id="72596at2759"/>
<dbReference type="InterPro" id="IPR050754">
    <property type="entry name" value="FKBP4/5/8-like"/>
</dbReference>
<dbReference type="GeneID" id="20079868"/>
<dbReference type="EMBL" id="KI913955">
    <property type="protein sequence ID" value="ETW06604.1"/>
    <property type="molecule type" value="Genomic_DNA"/>
</dbReference>
<comment type="catalytic activity">
    <reaction evidence="1">
        <text>[protein]-peptidylproline (omega=180) = [protein]-peptidylproline (omega=0)</text>
        <dbReference type="Rhea" id="RHEA:16237"/>
        <dbReference type="Rhea" id="RHEA-COMP:10747"/>
        <dbReference type="Rhea" id="RHEA-COMP:10748"/>
        <dbReference type="ChEBI" id="CHEBI:83833"/>
        <dbReference type="ChEBI" id="CHEBI:83834"/>
        <dbReference type="EC" id="5.2.1.8"/>
    </reaction>
</comment>
<evidence type="ECO:0000256" key="1">
    <source>
        <dbReference type="ARBA" id="ARBA00000971"/>
    </source>
</evidence>
<dbReference type="SMART" id="SM00028">
    <property type="entry name" value="TPR"/>
    <property type="match status" value="3"/>
</dbReference>
<evidence type="ECO:0000313" key="5">
    <source>
        <dbReference type="EMBL" id="ETW06604.1"/>
    </source>
</evidence>
<dbReference type="RefSeq" id="XP_008864679.1">
    <property type="nucleotide sequence ID" value="XM_008866457.1"/>
</dbReference>
<organism evidence="5">
    <name type="scientific">Aphanomyces invadans</name>
    <dbReference type="NCBI Taxonomy" id="157072"/>
    <lineage>
        <taxon>Eukaryota</taxon>
        <taxon>Sar</taxon>
        <taxon>Stramenopiles</taxon>
        <taxon>Oomycota</taxon>
        <taxon>Saprolegniomycetes</taxon>
        <taxon>Saprolegniales</taxon>
        <taxon>Verrucalvaceae</taxon>
        <taxon>Aphanomyces</taxon>
    </lineage>
</organism>
<dbReference type="Pfam" id="PF13181">
    <property type="entry name" value="TPR_8"/>
    <property type="match status" value="1"/>
</dbReference>
<dbReference type="PANTHER" id="PTHR46512">
    <property type="entry name" value="PEPTIDYLPROLYL ISOMERASE"/>
    <property type="match status" value="1"/>
</dbReference>
<evidence type="ECO:0000256" key="2">
    <source>
        <dbReference type="ARBA" id="ARBA00013194"/>
    </source>
</evidence>
<name>A0A024UJW8_9STRA</name>
<dbReference type="SUPFAM" id="SSF48452">
    <property type="entry name" value="TPR-like"/>
    <property type="match status" value="1"/>
</dbReference>
<dbReference type="VEuPathDB" id="FungiDB:H310_02818"/>
<dbReference type="PANTHER" id="PTHR46512:SF9">
    <property type="entry name" value="PEPTIDYLPROLYL ISOMERASE"/>
    <property type="match status" value="1"/>
</dbReference>
<protein>
    <recommendedName>
        <fullName evidence="2">peptidylprolyl isomerase</fullName>
        <ecNumber evidence="2">5.2.1.8</ecNumber>
    </recommendedName>
</protein>
<reference evidence="5" key="1">
    <citation type="submission" date="2013-12" db="EMBL/GenBank/DDBJ databases">
        <title>The Genome Sequence of Aphanomyces invadans NJM9701.</title>
        <authorList>
            <consortium name="The Broad Institute Genomics Platform"/>
            <person name="Russ C."/>
            <person name="Tyler B."/>
            <person name="van West P."/>
            <person name="Dieguez-Uribeondo J."/>
            <person name="Young S.K."/>
            <person name="Zeng Q."/>
            <person name="Gargeya S."/>
            <person name="Fitzgerald M."/>
            <person name="Abouelleil A."/>
            <person name="Alvarado L."/>
            <person name="Chapman S.B."/>
            <person name="Gainer-Dewar J."/>
            <person name="Goldberg J."/>
            <person name="Griggs A."/>
            <person name="Gujja S."/>
            <person name="Hansen M."/>
            <person name="Howarth C."/>
            <person name="Imamovic A."/>
            <person name="Ireland A."/>
            <person name="Larimer J."/>
            <person name="McCowan C."/>
            <person name="Murphy C."/>
            <person name="Pearson M."/>
            <person name="Poon T.W."/>
            <person name="Priest M."/>
            <person name="Roberts A."/>
            <person name="Saif S."/>
            <person name="Shea T."/>
            <person name="Sykes S."/>
            <person name="Wortman J."/>
            <person name="Nusbaum C."/>
            <person name="Birren B."/>
        </authorList>
    </citation>
    <scope>NUCLEOTIDE SEQUENCE [LARGE SCALE GENOMIC DNA]</scope>
    <source>
        <strain evidence="5">NJM9701</strain>
    </source>
</reference>
<dbReference type="InterPro" id="IPR011990">
    <property type="entry name" value="TPR-like_helical_dom_sf"/>
</dbReference>
<dbReference type="GO" id="GO:0003755">
    <property type="term" value="F:peptidyl-prolyl cis-trans isomerase activity"/>
    <property type="evidence" value="ECO:0007669"/>
    <property type="project" value="UniProtKB-EC"/>
</dbReference>
<gene>
    <name evidence="5" type="ORF">H310_02818</name>
</gene>
<keyword evidence="4" id="KW-0413">Isomerase</keyword>
<dbReference type="InterPro" id="IPR019734">
    <property type="entry name" value="TPR_rpt"/>
</dbReference>
<keyword evidence="3" id="KW-0697">Rotamase</keyword>